<dbReference type="InterPro" id="IPR012674">
    <property type="entry name" value="Calycin"/>
</dbReference>
<dbReference type="GO" id="GO:0008289">
    <property type="term" value="F:lipid binding"/>
    <property type="evidence" value="ECO:0007669"/>
    <property type="project" value="UniProtKB-UniRule"/>
</dbReference>
<keyword evidence="2" id="KW-0732">Signal</keyword>
<dbReference type="PROSITE" id="PS00213">
    <property type="entry name" value="LIPOCALIN"/>
    <property type="match status" value="1"/>
</dbReference>
<evidence type="ECO:0000256" key="2">
    <source>
        <dbReference type="PIRNR" id="PIRNR036893"/>
    </source>
</evidence>
<feature type="domain" description="Lipocalin/cytosolic fatty-acid binding" evidence="3">
    <location>
        <begin position="43"/>
        <end position="183"/>
    </location>
</feature>
<name>A0A1T5L9Q2_9GAMM</name>
<dbReference type="GO" id="GO:0009279">
    <property type="term" value="C:cell outer membrane"/>
    <property type="evidence" value="ECO:0007669"/>
    <property type="project" value="UniProtKB-SubCell"/>
</dbReference>
<dbReference type="STRING" id="428993.SAMN06296058_2179"/>
<reference evidence="4 5" key="1">
    <citation type="submission" date="2017-02" db="EMBL/GenBank/DDBJ databases">
        <authorList>
            <person name="Peterson S.W."/>
        </authorList>
    </citation>
    <scope>NUCLEOTIDE SEQUENCE [LARGE SCALE GENOMIC DNA]</scope>
    <source>
        <strain evidence="4 5">P15</strain>
    </source>
</reference>
<protein>
    <recommendedName>
        <fullName evidence="2">Outer membrane lipoprotein Blc</fullName>
    </recommendedName>
</protein>
<gene>
    <name evidence="4" type="ORF">SAMN06296058_2179</name>
</gene>
<dbReference type="InterPro" id="IPR022272">
    <property type="entry name" value="Lipocalin_CS"/>
</dbReference>
<dbReference type="GO" id="GO:0006950">
    <property type="term" value="P:response to stress"/>
    <property type="evidence" value="ECO:0007669"/>
    <property type="project" value="UniProtKB-ARBA"/>
</dbReference>
<dbReference type="AlphaFoldDB" id="A0A1T5L9Q2"/>
<feature type="signal peptide" evidence="2">
    <location>
        <begin position="1"/>
        <end position="24"/>
    </location>
</feature>
<dbReference type="InterPro" id="IPR022271">
    <property type="entry name" value="Lipocalin_ApoD"/>
</dbReference>
<sequence length="199" mass="22541">MFSTPRLLRTFLLGALIATLSACATSEPLPQALDPASRVQGDVDLSRFMGTWYVVAHIPYFAERGHVTGRYEYSARDDDKIGVRYLHREGFSQPELVREARASVKGGSGNREWTLWFVGVVPAKFRVLEVAPDYSWALIDYPERDLGWIFARTPDVDDALYQQLIRKMRDYGINARQLVREPQLPAQVGQPGFAEPKLP</sequence>
<dbReference type="PIRSF" id="PIRSF036893">
    <property type="entry name" value="Lipocalin_ApoD"/>
    <property type="match status" value="1"/>
</dbReference>
<organism evidence="4 5">
    <name type="scientific">Pseudoxanthomonas indica</name>
    <dbReference type="NCBI Taxonomy" id="428993"/>
    <lineage>
        <taxon>Bacteria</taxon>
        <taxon>Pseudomonadati</taxon>
        <taxon>Pseudomonadota</taxon>
        <taxon>Gammaproteobacteria</taxon>
        <taxon>Lysobacterales</taxon>
        <taxon>Lysobacteraceae</taxon>
        <taxon>Pseudoxanthomonas</taxon>
    </lineage>
</organism>
<keyword evidence="2" id="KW-0446">Lipid-binding</keyword>
<evidence type="ECO:0000256" key="1">
    <source>
        <dbReference type="ARBA" id="ARBA00006889"/>
    </source>
</evidence>
<comment type="subunit">
    <text evidence="2">Homodimer.</text>
</comment>
<dbReference type="SUPFAM" id="SSF50814">
    <property type="entry name" value="Lipocalins"/>
    <property type="match status" value="1"/>
</dbReference>
<keyword evidence="2" id="KW-0472">Membrane</keyword>
<proteinExistence type="inferred from homology"/>
<evidence type="ECO:0000259" key="3">
    <source>
        <dbReference type="Pfam" id="PF08212"/>
    </source>
</evidence>
<dbReference type="InterPro" id="IPR000566">
    <property type="entry name" value="Lipocln_cytosolic_FA-bd_dom"/>
</dbReference>
<dbReference type="Gene3D" id="2.40.128.20">
    <property type="match status" value="1"/>
</dbReference>
<dbReference type="Proteomes" id="UP000190341">
    <property type="component" value="Unassembled WGS sequence"/>
</dbReference>
<evidence type="ECO:0000313" key="4">
    <source>
        <dbReference type="EMBL" id="SKC72776.1"/>
    </source>
</evidence>
<evidence type="ECO:0000313" key="5">
    <source>
        <dbReference type="Proteomes" id="UP000190341"/>
    </source>
</evidence>
<dbReference type="RefSeq" id="WP_079724563.1">
    <property type="nucleotide sequence ID" value="NZ_BMCL01000001.1"/>
</dbReference>
<dbReference type="PANTHER" id="PTHR10612:SF34">
    <property type="entry name" value="APOLIPOPROTEIN D"/>
    <property type="match status" value="1"/>
</dbReference>
<dbReference type="PANTHER" id="PTHR10612">
    <property type="entry name" value="APOLIPOPROTEIN D"/>
    <property type="match status" value="1"/>
</dbReference>
<dbReference type="EMBL" id="FUZV01000002">
    <property type="protein sequence ID" value="SKC72776.1"/>
    <property type="molecule type" value="Genomic_DNA"/>
</dbReference>
<comment type="subcellular location">
    <subcellularLocation>
        <location evidence="2">Cell outer membrane</location>
    </subcellularLocation>
</comment>
<keyword evidence="2 4" id="KW-0449">Lipoprotein</keyword>
<keyword evidence="5" id="KW-1185">Reference proteome</keyword>
<dbReference type="CDD" id="cd19438">
    <property type="entry name" value="lipocalin_Blc-like"/>
    <property type="match status" value="1"/>
</dbReference>
<dbReference type="PROSITE" id="PS51257">
    <property type="entry name" value="PROKAR_LIPOPROTEIN"/>
    <property type="match status" value="1"/>
</dbReference>
<feature type="chain" id="PRO_5013437845" description="Outer membrane lipoprotein Blc" evidence="2">
    <location>
        <begin position="25"/>
        <end position="199"/>
    </location>
</feature>
<dbReference type="Pfam" id="PF08212">
    <property type="entry name" value="Lipocalin_2"/>
    <property type="match status" value="1"/>
</dbReference>
<dbReference type="InterPro" id="IPR047202">
    <property type="entry name" value="Lipocalin_Blc-like_dom"/>
</dbReference>
<comment type="similarity">
    <text evidence="1 2">Belongs to the calycin superfamily. Lipocalin family.</text>
</comment>
<keyword evidence="2" id="KW-0998">Cell outer membrane</keyword>
<comment type="function">
    <text evidence="2">Involved in the storage or transport of lipids necessary for membrane maintenance under stressful conditions. Displays a binding preference for lysophospholipids.</text>
</comment>
<dbReference type="OrthoDB" id="9793905at2"/>
<accession>A0A1T5L9Q2</accession>